<name>A0ABS2FLI3_9CLOT</name>
<evidence type="ECO:0000256" key="2">
    <source>
        <dbReference type="ARBA" id="ARBA00022741"/>
    </source>
</evidence>
<dbReference type="InterPro" id="IPR027417">
    <property type="entry name" value="P-loop_NTPase"/>
</dbReference>
<keyword evidence="6" id="KW-1185">Reference proteome</keyword>
<evidence type="ECO:0000256" key="3">
    <source>
        <dbReference type="ARBA" id="ARBA00022840"/>
    </source>
</evidence>
<dbReference type="InterPro" id="IPR003439">
    <property type="entry name" value="ABC_transporter-like_ATP-bd"/>
</dbReference>
<dbReference type="PANTHER" id="PTHR42788">
    <property type="entry name" value="TAURINE IMPORT ATP-BINDING PROTEIN-RELATED"/>
    <property type="match status" value="1"/>
</dbReference>
<gene>
    <name evidence="5" type="ORF">H6A19_16215</name>
</gene>
<keyword evidence="2" id="KW-0547">Nucleotide-binding</keyword>
<dbReference type="InterPro" id="IPR003593">
    <property type="entry name" value="AAA+_ATPase"/>
</dbReference>
<evidence type="ECO:0000313" key="6">
    <source>
        <dbReference type="Proteomes" id="UP000767334"/>
    </source>
</evidence>
<evidence type="ECO:0000256" key="1">
    <source>
        <dbReference type="ARBA" id="ARBA00022448"/>
    </source>
</evidence>
<dbReference type="Gene3D" id="3.40.50.300">
    <property type="entry name" value="P-loop containing nucleotide triphosphate hydrolases"/>
    <property type="match status" value="1"/>
</dbReference>
<dbReference type="PROSITE" id="PS50893">
    <property type="entry name" value="ABC_TRANSPORTER_2"/>
    <property type="match status" value="1"/>
</dbReference>
<sequence length="257" mass="29242">MNKGTLFINNISKSFNIDNKDIEILKDINFKIDEGEFVVIVGHSGCGKSTLLKIIAGLITEYNGNVTLDGEVICKPDKDRAMIFQEHRLFPWLTIRDNISLGLDKSNKEENDKLIKEHLKLVKLEGFENAYPNQLSGGMSQRAAIARALINNPKVLLLDEPFGALDALTKIQLQNEVLKIWQKEKTTMIMVTHDIEEAIYLADKIIVMSSRPGKIKEIINVDIGKPRDRSSYDFATIKKRVYKHFFDTEDISVEYTI</sequence>
<dbReference type="PANTHER" id="PTHR42788:SF13">
    <property type="entry name" value="ALIPHATIC SULFONATES IMPORT ATP-BINDING PROTEIN SSUB"/>
    <property type="match status" value="1"/>
</dbReference>
<comment type="caution">
    <text evidence="5">The sequence shown here is derived from an EMBL/GenBank/DDBJ whole genome shotgun (WGS) entry which is preliminary data.</text>
</comment>
<dbReference type="Pfam" id="PF00005">
    <property type="entry name" value="ABC_tran"/>
    <property type="match status" value="1"/>
</dbReference>
<proteinExistence type="predicted"/>
<evidence type="ECO:0000259" key="4">
    <source>
        <dbReference type="PROSITE" id="PS50893"/>
    </source>
</evidence>
<dbReference type="RefSeq" id="WP_195516675.1">
    <property type="nucleotide sequence ID" value="NZ_JACJLL010000184.1"/>
</dbReference>
<keyword evidence="1" id="KW-0813">Transport</keyword>
<organism evidence="5 6">
    <name type="scientific">Clostridium saudiense</name>
    <dbReference type="NCBI Taxonomy" id="1414720"/>
    <lineage>
        <taxon>Bacteria</taxon>
        <taxon>Bacillati</taxon>
        <taxon>Bacillota</taxon>
        <taxon>Clostridia</taxon>
        <taxon>Eubacteriales</taxon>
        <taxon>Clostridiaceae</taxon>
        <taxon>Clostridium</taxon>
    </lineage>
</organism>
<dbReference type="SMART" id="SM00382">
    <property type="entry name" value="AAA"/>
    <property type="match status" value="1"/>
</dbReference>
<keyword evidence="3 5" id="KW-0067">ATP-binding</keyword>
<dbReference type="InterPro" id="IPR050166">
    <property type="entry name" value="ABC_transporter_ATP-bind"/>
</dbReference>
<dbReference type="InterPro" id="IPR017871">
    <property type="entry name" value="ABC_transporter-like_CS"/>
</dbReference>
<dbReference type="PROSITE" id="PS00211">
    <property type="entry name" value="ABC_TRANSPORTER_1"/>
    <property type="match status" value="1"/>
</dbReference>
<dbReference type="Proteomes" id="UP000767334">
    <property type="component" value="Unassembled WGS sequence"/>
</dbReference>
<dbReference type="EMBL" id="JACJLL010000184">
    <property type="protein sequence ID" value="MBM6820862.1"/>
    <property type="molecule type" value="Genomic_DNA"/>
</dbReference>
<dbReference type="CDD" id="cd03293">
    <property type="entry name" value="ABC_NrtD_SsuB_transporters"/>
    <property type="match status" value="1"/>
</dbReference>
<reference evidence="5 6" key="1">
    <citation type="journal article" date="2021" name="Sci. Rep.">
        <title>The distribution of antibiotic resistance genes in chicken gut microbiota commensals.</title>
        <authorList>
            <person name="Juricova H."/>
            <person name="Matiasovicova J."/>
            <person name="Kubasova T."/>
            <person name="Cejkova D."/>
            <person name="Rychlik I."/>
        </authorList>
    </citation>
    <scope>NUCLEOTIDE SEQUENCE [LARGE SCALE GENOMIC DNA]</scope>
    <source>
        <strain evidence="5 6">An435</strain>
    </source>
</reference>
<dbReference type="SUPFAM" id="SSF52540">
    <property type="entry name" value="P-loop containing nucleoside triphosphate hydrolases"/>
    <property type="match status" value="1"/>
</dbReference>
<accession>A0ABS2FLI3</accession>
<feature type="domain" description="ABC transporter" evidence="4">
    <location>
        <begin position="6"/>
        <end position="235"/>
    </location>
</feature>
<dbReference type="GO" id="GO:0005524">
    <property type="term" value="F:ATP binding"/>
    <property type="evidence" value="ECO:0007669"/>
    <property type="project" value="UniProtKB-KW"/>
</dbReference>
<evidence type="ECO:0000313" key="5">
    <source>
        <dbReference type="EMBL" id="MBM6820862.1"/>
    </source>
</evidence>
<protein>
    <submittedName>
        <fullName evidence="5">ABC transporter ATP-binding protein</fullName>
    </submittedName>
</protein>